<dbReference type="AlphaFoldDB" id="A0AAN0MJ27"/>
<dbReference type="SUPFAM" id="SSF55729">
    <property type="entry name" value="Acyl-CoA N-acyltransferases (Nat)"/>
    <property type="match status" value="2"/>
</dbReference>
<evidence type="ECO:0000313" key="5">
    <source>
        <dbReference type="Proteomes" id="UP001431656"/>
    </source>
</evidence>
<sequence>MREQQLSWEQAIVEGSLEWAFLRREDLGEVAELCAAIEYFDDPTQHRELSGLTDDFDRPWAYPTNHAVVGRDRGGTIVAYGWNHITPPDDPLPHAWMEIGVHPAWRHHKIGYKLVGWLIDRARAWYLHLRESRPELGPLWVGCATDEGSRVSTDLEENGLLKPQRWFFDAHRSLTDEPLPLVVPPPGIELRTFERAWSEKVRTAHNIAFGTRHGAHDVPQAAWEASLERPDSRPDWSWIAVCTDDPGAGVVGYAVNCEIIERQSGWREGWTERIGVIPDYQRQGLARALLAASMHTFADHGCTLAGIGIDTDNLPETESLFAGMGYRLEDRVVLFGATFED</sequence>
<dbReference type="Proteomes" id="UP001431656">
    <property type="component" value="Chromosome"/>
</dbReference>
<feature type="domain" description="N-acetyltransferase" evidence="3">
    <location>
        <begin position="20"/>
        <end position="186"/>
    </location>
</feature>
<keyword evidence="1" id="KW-0808">Transferase</keyword>
<evidence type="ECO:0000256" key="2">
    <source>
        <dbReference type="ARBA" id="ARBA00023315"/>
    </source>
</evidence>
<gene>
    <name evidence="4" type="ORF">brsh051_28450</name>
</gene>
<dbReference type="GO" id="GO:0016747">
    <property type="term" value="F:acyltransferase activity, transferring groups other than amino-acyl groups"/>
    <property type="evidence" value="ECO:0007669"/>
    <property type="project" value="InterPro"/>
</dbReference>
<dbReference type="PANTHER" id="PTHR43877">
    <property type="entry name" value="AMINOALKYLPHOSPHONATE N-ACETYLTRANSFERASE-RELATED-RELATED"/>
    <property type="match status" value="1"/>
</dbReference>
<accession>A0AAN0MJ27</accession>
<dbReference type="Gene3D" id="3.40.630.30">
    <property type="match status" value="1"/>
</dbReference>
<dbReference type="Pfam" id="PF13508">
    <property type="entry name" value="Acetyltransf_7"/>
    <property type="match status" value="1"/>
</dbReference>
<dbReference type="KEGG" id="broo:brsh051_28450"/>
<dbReference type="PROSITE" id="PS51186">
    <property type="entry name" value="GNAT"/>
    <property type="match status" value="2"/>
</dbReference>
<protein>
    <recommendedName>
        <fullName evidence="3">N-acetyltransferase domain-containing protein</fullName>
    </recommendedName>
</protein>
<dbReference type="RefSeq" id="WP_286266176.1">
    <property type="nucleotide sequence ID" value="NZ_AP028056.1"/>
</dbReference>
<dbReference type="InterPro" id="IPR000182">
    <property type="entry name" value="GNAT_dom"/>
</dbReference>
<keyword evidence="2" id="KW-0012">Acyltransferase</keyword>
<dbReference type="CDD" id="cd04301">
    <property type="entry name" value="NAT_SF"/>
    <property type="match status" value="2"/>
</dbReference>
<dbReference type="Pfam" id="PF00583">
    <property type="entry name" value="Acetyltransf_1"/>
    <property type="match status" value="1"/>
</dbReference>
<dbReference type="InterPro" id="IPR016181">
    <property type="entry name" value="Acyl_CoA_acyltransferase"/>
</dbReference>
<evidence type="ECO:0000256" key="1">
    <source>
        <dbReference type="ARBA" id="ARBA00022679"/>
    </source>
</evidence>
<feature type="domain" description="N-acetyltransferase" evidence="3">
    <location>
        <begin position="188"/>
        <end position="341"/>
    </location>
</feature>
<evidence type="ECO:0000313" key="4">
    <source>
        <dbReference type="EMBL" id="BEH03564.1"/>
    </source>
</evidence>
<name>A0AAN0MJ27_9ACTN</name>
<keyword evidence="5" id="KW-1185">Reference proteome</keyword>
<dbReference type="InterPro" id="IPR050832">
    <property type="entry name" value="Bact_Acetyltransf"/>
</dbReference>
<proteinExistence type="predicted"/>
<organism evidence="4 5">
    <name type="scientific">Brooklawnia propionicigenes</name>
    <dbReference type="NCBI Taxonomy" id="3041175"/>
    <lineage>
        <taxon>Bacteria</taxon>
        <taxon>Bacillati</taxon>
        <taxon>Actinomycetota</taxon>
        <taxon>Actinomycetes</taxon>
        <taxon>Propionibacteriales</taxon>
        <taxon>Propionibacteriaceae</taxon>
        <taxon>Brooklawnia</taxon>
    </lineage>
</organism>
<dbReference type="EMBL" id="AP028056">
    <property type="protein sequence ID" value="BEH03564.1"/>
    <property type="molecule type" value="Genomic_DNA"/>
</dbReference>
<reference evidence="4" key="1">
    <citation type="journal article" date="2024" name="Int. J. Syst. Evol. Microbiol.">
        <title>Brooklawnia propionicigenes sp. nov., a facultatively anaerobic, propionate-producing bacterium isolated from a methanogenic reactor treating waste from cattle farms.</title>
        <authorList>
            <person name="Akita Y."/>
            <person name="Ueki A."/>
            <person name="Tonouchi A."/>
            <person name="Sugawara Y."/>
            <person name="Honma S."/>
            <person name="Kaku N."/>
            <person name="Ueki K."/>
        </authorList>
    </citation>
    <scope>NUCLEOTIDE SEQUENCE</scope>
    <source>
        <strain evidence="4">SH051</strain>
    </source>
</reference>
<evidence type="ECO:0000259" key="3">
    <source>
        <dbReference type="PROSITE" id="PS51186"/>
    </source>
</evidence>